<feature type="compositionally biased region" description="Basic and acidic residues" evidence="1">
    <location>
        <begin position="67"/>
        <end position="80"/>
    </location>
</feature>
<proteinExistence type="predicted"/>
<feature type="region of interest" description="Disordered" evidence="1">
    <location>
        <begin position="1"/>
        <end position="23"/>
    </location>
</feature>
<dbReference type="EMBL" id="JAKOGI010001851">
    <property type="protein sequence ID" value="KAJ8423839.1"/>
    <property type="molecule type" value="Genomic_DNA"/>
</dbReference>
<dbReference type="AlphaFoldDB" id="A0A9Q1GQQ3"/>
<evidence type="ECO:0000256" key="1">
    <source>
        <dbReference type="SAM" id="MobiDB-lite"/>
    </source>
</evidence>
<reference evidence="2" key="1">
    <citation type="submission" date="2022-04" db="EMBL/GenBank/DDBJ databases">
        <title>Carnegiea gigantea Genome sequencing and assembly v2.</title>
        <authorList>
            <person name="Copetti D."/>
            <person name="Sanderson M.J."/>
            <person name="Burquez A."/>
            <person name="Wojciechowski M.F."/>
        </authorList>
    </citation>
    <scope>NUCLEOTIDE SEQUENCE</scope>
    <source>
        <strain evidence="2">SGP5-SGP5p</strain>
        <tissue evidence="2">Aerial part</tissue>
    </source>
</reference>
<dbReference type="Proteomes" id="UP001153076">
    <property type="component" value="Unassembled WGS sequence"/>
</dbReference>
<accession>A0A9Q1GQQ3</accession>
<comment type="caution">
    <text evidence="2">The sequence shown here is derived from an EMBL/GenBank/DDBJ whole genome shotgun (WGS) entry which is preliminary data.</text>
</comment>
<organism evidence="2 3">
    <name type="scientific">Carnegiea gigantea</name>
    <dbReference type="NCBI Taxonomy" id="171969"/>
    <lineage>
        <taxon>Eukaryota</taxon>
        <taxon>Viridiplantae</taxon>
        <taxon>Streptophyta</taxon>
        <taxon>Embryophyta</taxon>
        <taxon>Tracheophyta</taxon>
        <taxon>Spermatophyta</taxon>
        <taxon>Magnoliopsida</taxon>
        <taxon>eudicotyledons</taxon>
        <taxon>Gunneridae</taxon>
        <taxon>Pentapetalae</taxon>
        <taxon>Caryophyllales</taxon>
        <taxon>Cactineae</taxon>
        <taxon>Cactaceae</taxon>
        <taxon>Cactoideae</taxon>
        <taxon>Echinocereeae</taxon>
        <taxon>Carnegiea</taxon>
    </lineage>
</organism>
<evidence type="ECO:0000313" key="2">
    <source>
        <dbReference type="EMBL" id="KAJ8423839.1"/>
    </source>
</evidence>
<protein>
    <submittedName>
        <fullName evidence="2">Uncharacterized protein</fullName>
    </submittedName>
</protein>
<sequence>MRNVYTSRKRSRKASSTTSKEQEVEDIWVAPTEVDKEGTTIMAVVVLVAAAGSPDDGVAGIHGTLGHSEEEPLTKTKPGTERTTAVESSPTGAAGDAPIHQAQIISFPLTYLTYFTTAVLGLHICSVVADMVLIMSLPWGGHNLCALVGTVHTAEESITVRATDTSTIVHGWRMGADGRCCRRNRRGYIQNIIEDNHRISYSVPRHTMTDAVASTYVVYHNHECGVPRYAVQA</sequence>
<feature type="region of interest" description="Disordered" evidence="1">
    <location>
        <begin position="63"/>
        <end position="94"/>
    </location>
</feature>
<keyword evidence="3" id="KW-1185">Reference proteome</keyword>
<feature type="compositionally biased region" description="Polar residues" evidence="1">
    <location>
        <begin position="81"/>
        <end position="91"/>
    </location>
</feature>
<evidence type="ECO:0000313" key="3">
    <source>
        <dbReference type="Proteomes" id="UP001153076"/>
    </source>
</evidence>
<name>A0A9Q1GQQ3_9CARY</name>
<gene>
    <name evidence="2" type="ORF">Cgig2_024297</name>
</gene>